<gene>
    <name evidence="1" type="ordered locus">Plim_0091</name>
</gene>
<organism evidence="1 2">
    <name type="scientific">Planctopirus limnophila (strain ATCC 43296 / DSM 3776 / IFAM 1008 / Mu 290)</name>
    <name type="common">Planctomyces limnophilus</name>
    <dbReference type="NCBI Taxonomy" id="521674"/>
    <lineage>
        <taxon>Bacteria</taxon>
        <taxon>Pseudomonadati</taxon>
        <taxon>Planctomycetota</taxon>
        <taxon>Planctomycetia</taxon>
        <taxon>Planctomycetales</taxon>
        <taxon>Planctomycetaceae</taxon>
        <taxon>Planctopirus</taxon>
    </lineage>
</organism>
<proteinExistence type="predicted"/>
<dbReference type="HOGENOM" id="CLU_3156126_0_0_0"/>
<dbReference type="EMBL" id="CP001744">
    <property type="protein sequence ID" value="ADG65944.1"/>
    <property type="molecule type" value="Genomic_DNA"/>
</dbReference>
<dbReference type="AlphaFoldDB" id="D5SMM4"/>
<dbReference type="Proteomes" id="UP000002220">
    <property type="component" value="Chromosome"/>
</dbReference>
<keyword evidence="2" id="KW-1185">Reference proteome</keyword>
<protein>
    <submittedName>
        <fullName evidence="1">Uncharacterized protein</fullName>
    </submittedName>
</protein>
<name>D5SMM4_PLAL2</name>
<evidence type="ECO:0000313" key="2">
    <source>
        <dbReference type="Proteomes" id="UP000002220"/>
    </source>
</evidence>
<accession>D5SMM4</accession>
<reference evidence="1 2" key="1">
    <citation type="journal article" date="2010" name="Stand. Genomic Sci.">
        <title>Complete genome sequence of Planctomyces limnophilus type strain (Mu 290).</title>
        <authorList>
            <person name="Labutti K."/>
            <person name="Sikorski J."/>
            <person name="Schneider S."/>
            <person name="Nolan M."/>
            <person name="Lucas S."/>
            <person name="Glavina Del Rio T."/>
            <person name="Tice H."/>
            <person name="Cheng J.F."/>
            <person name="Goodwin L."/>
            <person name="Pitluck S."/>
            <person name="Liolios K."/>
            <person name="Ivanova N."/>
            <person name="Mavromatis K."/>
            <person name="Mikhailova N."/>
            <person name="Pati A."/>
            <person name="Chen A."/>
            <person name="Palaniappan K."/>
            <person name="Land M."/>
            <person name="Hauser L."/>
            <person name="Chang Y.J."/>
            <person name="Jeffries C.D."/>
            <person name="Tindall B.J."/>
            <person name="Rohde M."/>
            <person name="Goker M."/>
            <person name="Woyke T."/>
            <person name="Bristow J."/>
            <person name="Eisen J.A."/>
            <person name="Markowitz V."/>
            <person name="Hugenholtz P."/>
            <person name="Kyrpides N.C."/>
            <person name="Klenk H.P."/>
            <person name="Lapidus A."/>
        </authorList>
    </citation>
    <scope>NUCLEOTIDE SEQUENCE [LARGE SCALE GENOMIC DNA]</scope>
    <source>
        <strain evidence="2">ATCC 43296 / DSM 3776 / IFAM 1008 / 290</strain>
    </source>
</reference>
<dbReference type="KEGG" id="plm:Plim_0091"/>
<evidence type="ECO:0000313" key="1">
    <source>
        <dbReference type="EMBL" id="ADG65944.1"/>
    </source>
</evidence>
<sequence>MEMPLIGHQQITRENFPDGIDTMREGSVSHRLLLRASPEKGIPNNQCC</sequence>